<name>A0A3G9JY94_9ACTN</name>
<dbReference type="KEGG" id="pcat:Pcatena_09500"/>
<dbReference type="InterPro" id="IPR029052">
    <property type="entry name" value="Metallo-depent_PP-like"/>
</dbReference>
<proteinExistence type="predicted"/>
<dbReference type="GO" id="GO:0008803">
    <property type="term" value="F:bis(5'-nucleosyl)-tetraphosphatase (symmetrical) activity"/>
    <property type="evidence" value="ECO:0007669"/>
    <property type="project" value="TreeGrafter"/>
</dbReference>
<dbReference type="AlphaFoldDB" id="A0A3G9JY94"/>
<organism evidence="2 3">
    <name type="scientific">Parolsenella catena</name>
    <dbReference type="NCBI Taxonomy" id="2003188"/>
    <lineage>
        <taxon>Bacteria</taxon>
        <taxon>Bacillati</taxon>
        <taxon>Actinomycetota</taxon>
        <taxon>Coriobacteriia</taxon>
        <taxon>Coriobacteriales</taxon>
        <taxon>Atopobiaceae</taxon>
        <taxon>Parolsenella</taxon>
    </lineage>
</organism>
<dbReference type="PANTHER" id="PTHR42850:SF4">
    <property type="entry name" value="ZINC-DEPENDENT ENDOPOLYPHOSPHATASE"/>
    <property type="match status" value="1"/>
</dbReference>
<dbReference type="OrthoDB" id="3454432at2"/>
<dbReference type="GeneID" id="88849084"/>
<dbReference type="GO" id="GO:0005737">
    <property type="term" value="C:cytoplasm"/>
    <property type="evidence" value="ECO:0007669"/>
    <property type="project" value="TreeGrafter"/>
</dbReference>
<dbReference type="InterPro" id="IPR004843">
    <property type="entry name" value="Calcineurin-like_PHP"/>
</dbReference>
<dbReference type="Proteomes" id="UP000273154">
    <property type="component" value="Chromosome"/>
</dbReference>
<sequence length="288" mass="30102">MAVYVTSDAHGHVRALDEVLERVSLGAGDELYVLGDLIDRGPDPLGVVSLVRSLPNAHVLLGNHEDLMMLAVARTGAPKDGAFDISGLDYDAFTDWMNWMQNGGAATSEQLERLSAKEYADFLGWVAGLPLYATATAGGHTFALCHAGISAGAALEWAGVHAGEDLEDPAVLAQMLAAQQRDDLLWIRAEFWGVPTTLVDANGHGPIVVAGHTPSLLLSVLAPNEDVACVNDEGKGTVVELGASAATGGVPDRIDVDCAAASGAGPGRVGVLRLDDLETWFADVREGE</sequence>
<keyword evidence="3" id="KW-1185">Reference proteome</keyword>
<dbReference type="RefSeq" id="WP_126422131.1">
    <property type="nucleotide sequence ID" value="NZ_AP019367.1"/>
</dbReference>
<reference evidence="3" key="1">
    <citation type="submission" date="2018-11" db="EMBL/GenBank/DDBJ databases">
        <title>Comparative genomics of Parolsenella catena and Libanicoccus massiliensis: Reclassification of Libanicoccus massiliensis as Parolsenella massiliensis comb. nov.</title>
        <authorList>
            <person name="Sakamoto M."/>
            <person name="Ikeyama N."/>
            <person name="Murakami T."/>
            <person name="Mori H."/>
            <person name="Yuki M."/>
            <person name="Ohkuma M."/>
        </authorList>
    </citation>
    <scope>NUCLEOTIDE SEQUENCE [LARGE SCALE GENOMIC DNA]</scope>
    <source>
        <strain evidence="3">JCM 31932</strain>
    </source>
</reference>
<evidence type="ECO:0000313" key="2">
    <source>
        <dbReference type="EMBL" id="BBH50363.1"/>
    </source>
</evidence>
<dbReference type="EMBL" id="AP019367">
    <property type="protein sequence ID" value="BBH50363.1"/>
    <property type="molecule type" value="Genomic_DNA"/>
</dbReference>
<evidence type="ECO:0000313" key="3">
    <source>
        <dbReference type="Proteomes" id="UP000273154"/>
    </source>
</evidence>
<dbReference type="Gene3D" id="3.60.21.10">
    <property type="match status" value="1"/>
</dbReference>
<dbReference type="Pfam" id="PF00149">
    <property type="entry name" value="Metallophos"/>
    <property type="match status" value="1"/>
</dbReference>
<dbReference type="GO" id="GO:0016791">
    <property type="term" value="F:phosphatase activity"/>
    <property type="evidence" value="ECO:0007669"/>
    <property type="project" value="TreeGrafter"/>
</dbReference>
<dbReference type="PANTHER" id="PTHR42850">
    <property type="entry name" value="METALLOPHOSPHOESTERASE"/>
    <property type="match status" value="1"/>
</dbReference>
<feature type="domain" description="Calcineurin-like phosphoesterase" evidence="1">
    <location>
        <begin position="1"/>
        <end position="216"/>
    </location>
</feature>
<dbReference type="GO" id="GO:0110154">
    <property type="term" value="P:RNA decapping"/>
    <property type="evidence" value="ECO:0007669"/>
    <property type="project" value="TreeGrafter"/>
</dbReference>
<dbReference type="SUPFAM" id="SSF56300">
    <property type="entry name" value="Metallo-dependent phosphatases"/>
    <property type="match status" value="1"/>
</dbReference>
<evidence type="ECO:0000259" key="1">
    <source>
        <dbReference type="Pfam" id="PF00149"/>
    </source>
</evidence>
<gene>
    <name evidence="2" type="ORF">Pcatena_09500</name>
</gene>
<protein>
    <recommendedName>
        <fullName evidence="1">Calcineurin-like phosphoesterase domain-containing protein</fullName>
    </recommendedName>
</protein>
<dbReference type="InterPro" id="IPR050126">
    <property type="entry name" value="Ap4A_hydrolase"/>
</dbReference>
<accession>A0A3G9JY94</accession>